<dbReference type="GeneID" id="28834199"/>
<keyword evidence="3" id="KW-1185">Reference proteome</keyword>
<sequence length="102" mass="10797">MQVSLYSITVGLCLFHTVLGGSVTLVGPGGTAGDVMTCVNDNYDDKQLPDILQYGGGLQYARIGNNFVSADFQFSCGNEKFDDFQIQCRAFGGAGTCKPALS</sequence>
<name>A0A2P2SY10_9PEZI</name>
<keyword evidence="1" id="KW-0732">Signal</keyword>
<dbReference type="RefSeq" id="XP_059320092.1">
    <property type="nucleotide sequence ID" value="XM_059463304.1"/>
</dbReference>
<dbReference type="EMBL" id="KV460207">
    <property type="protein sequence ID" value="OBU01135.2"/>
    <property type="molecule type" value="Genomic_DNA"/>
</dbReference>
<accession>A0A2P2SY10</accession>
<evidence type="ECO:0000313" key="2">
    <source>
        <dbReference type="EMBL" id="OBU01135.2"/>
    </source>
</evidence>
<organism evidence="2 3">
    <name type="scientific">Pseudogymnoascus verrucosus</name>
    <dbReference type="NCBI Taxonomy" id="342668"/>
    <lineage>
        <taxon>Eukaryota</taxon>
        <taxon>Fungi</taxon>
        <taxon>Dikarya</taxon>
        <taxon>Ascomycota</taxon>
        <taxon>Pezizomycotina</taxon>
        <taxon>Leotiomycetes</taxon>
        <taxon>Thelebolales</taxon>
        <taxon>Thelebolaceae</taxon>
        <taxon>Pseudogymnoascus</taxon>
    </lineage>
</organism>
<gene>
    <name evidence="2" type="ORF">VE01_00813</name>
</gene>
<dbReference type="AlphaFoldDB" id="A0A2P2SY10"/>
<dbReference type="Proteomes" id="UP000091956">
    <property type="component" value="Unassembled WGS sequence"/>
</dbReference>
<reference evidence="2 3" key="1">
    <citation type="submission" date="2016-03" db="EMBL/GenBank/DDBJ databases">
        <title>Comparative genomics of Pseudogymnoascus destructans, the fungus causing white-nose syndrome of bats.</title>
        <authorList>
            <person name="Palmer J.M."/>
            <person name="Drees K.P."/>
            <person name="Foster J.T."/>
            <person name="Lindner D.L."/>
        </authorList>
    </citation>
    <scope>NUCLEOTIDE SEQUENCE [LARGE SCALE GENOMIC DNA]</scope>
    <source>
        <strain evidence="2 3">UAMH 10579</strain>
    </source>
</reference>
<feature type="signal peptide" evidence="1">
    <location>
        <begin position="1"/>
        <end position="20"/>
    </location>
</feature>
<feature type="chain" id="PRO_5015172929" description="Cyanovirin-N domain-containing protein" evidence="1">
    <location>
        <begin position="21"/>
        <end position="102"/>
    </location>
</feature>
<evidence type="ECO:0000313" key="3">
    <source>
        <dbReference type="Proteomes" id="UP000091956"/>
    </source>
</evidence>
<evidence type="ECO:0008006" key="4">
    <source>
        <dbReference type="Google" id="ProtNLM"/>
    </source>
</evidence>
<protein>
    <recommendedName>
        <fullName evidence="4">Cyanovirin-N domain-containing protein</fullName>
    </recommendedName>
</protein>
<reference evidence="3" key="2">
    <citation type="journal article" date="2018" name="Nat. Commun.">
        <title>Extreme sensitivity to ultraviolet light in the fungal pathogen causing white-nose syndrome of bats.</title>
        <authorList>
            <person name="Palmer J.M."/>
            <person name="Drees K.P."/>
            <person name="Foster J.T."/>
            <person name="Lindner D.L."/>
        </authorList>
    </citation>
    <scope>NUCLEOTIDE SEQUENCE [LARGE SCALE GENOMIC DNA]</scope>
    <source>
        <strain evidence="3">UAMH 10579</strain>
    </source>
</reference>
<proteinExistence type="predicted"/>
<evidence type="ECO:0000256" key="1">
    <source>
        <dbReference type="SAM" id="SignalP"/>
    </source>
</evidence>